<feature type="compositionally biased region" description="Pro residues" evidence="4">
    <location>
        <begin position="617"/>
        <end position="627"/>
    </location>
</feature>
<feature type="compositionally biased region" description="Basic and acidic residues" evidence="4">
    <location>
        <begin position="569"/>
        <end position="581"/>
    </location>
</feature>
<evidence type="ECO:0000313" key="5">
    <source>
        <dbReference type="EMBL" id="CCG84076.1"/>
    </source>
</evidence>
<feature type="repeat" description="ANK" evidence="3">
    <location>
        <begin position="61"/>
        <end position="94"/>
    </location>
</feature>
<dbReference type="PRINTS" id="PR01415">
    <property type="entry name" value="ANKYRIN"/>
</dbReference>
<evidence type="ECO:0000256" key="2">
    <source>
        <dbReference type="ARBA" id="ARBA00023043"/>
    </source>
</evidence>
<dbReference type="Gene3D" id="1.25.40.20">
    <property type="entry name" value="Ankyrin repeat-containing domain"/>
    <property type="match status" value="2"/>
</dbReference>
<dbReference type="InterPro" id="IPR036770">
    <property type="entry name" value="Ankyrin_rpt-contain_sf"/>
</dbReference>
<name>R4XDX8_TAPDE</name>
<dbReference type="Pfam" id="PF00023">
    <property type="entry name" value="Ank"/>
    <property type="match status" value="1"/>
</dbReference>
<feature type="region of interest" description="Disordered" evidence="4">
    <location>
        <begin position="367"/>
        <end position="472"/>
    </location>
</feature>
<feature type="repeat" description="ANK" evidence="3">
    <location>
        <begin position="128"/>
        <end position="160"/>
    </location>
</feature>
<keyword evidence="1" id="KW-0677">Repeat</keyword>
<sequence>MAAAKTAPNSDDESLSALSEVDERFLEVPEKLLPDIGHTNKNARDRRASRGVGVDLKDKTHGRTALHKAAARGNIERMKDLVEIKGATIDITDNAGVTPLHDACVQGRLEAVKYLLGAGATVSPKDCEGDYPLLDAAQNDNSEICQVLLDAGANPMMQNTKGMSALSEAEEGPLKNILRQYSSKFDSPGQNRMRITDVLTIEKHSEERKPISSSSPQRLSDRVRPRSSQLNIDSHGARKVDINGRDQLHQYVLEGDDDLVEQFLEIQDCDFKDTYGDTPLHSAARAGNAHICGLLLQHGAKVTIKNAKGNTALHEASFTPSNKDVIAALLDAGASSLARNHENQLPATIAALELGTASPEYRLLDKIAEKERSKQEMKQKKRSLKRDRNGSLPNSTRSSPMNSPSILHDQATTPVQSHPQSTEMAQAIVPPRKRKSPVIPDESAEDVAEVSQTIPRATHMTDTSRKRRGLLTPDVSPQDIALTVATSAPPEILSHTKQISVAGGTTTQFLTEFRSKSTLSPIDSSIRGSPLPPPVSVPTTRDRAKSPLKQSVPLQAEVNAANPPTSPDSTRRHPDPSDAARHARPPSPKRHKRASQHGQQSSTDGSLSEGETVVPGGPGPVPGPGPGPGSGDAAVAAIARMEQSIVAVMEKQSDLLNAMLVSINALVAAQNK</sequence>
<reference evidence="5 6" key="1">
    <citation type="journal article" date="2013" name="MBio">
        <title>Genome sequencing of the plant pathogen Taphrina deformans, the causal agent of peach leaf curl.</title>
        <authorList>
            <person name="Cisse O.H."/>
            <person name="Almeida J.M.G.C.F."/>
            <person name="Fonseca A."/>
            <person name="Kumar A.A."/>
            <person name="Salojaervi J."/>
            <person name="Overmyer K."/>
            <person name="Hauser P.M."/>
            <person name="Pagni M."/>
        </authorList>
    </citation>
    <scope>NUCLEOTIDE SEQUENCE [LARGE SCALE GENOMIC DNA]</scope>
    <source>
        <strain evidence="6">PYCC 5710 / ATCC 11124 / CBS 356.35 / IMI 108563 / JCM 9778 / NBRC 8474</strain>
    </source>
</reference>
<feature type="compositionally biased region" description="Basic and acidic residues" evidence="4">
    <location>
        <begin position="201"/>
        <end position="210"/>
    </location>
</feature>
<feature type="region of interest" description="Disordered" evidence="4">
    <location>
        <begin position="518"/>
        <end position="633"/>
    </location>
</feature>
<dbReference type="AlphaFoldDB" id="R4XDX8"/>
<evidence type="ECO:0000256" key="4">
    <source>
        <dbReference type="SAM" id="MobiDB-lite"/>
    </source>
</evidence>
<feature type="region of interest" description="Disordered" evidence="4">
    <location>
        <begin position="201"/>
        <end position="228"/>
    </location>
</feature>
<feature type="compositionally biased region" description="Basic residues" evidence="4">
    <location>
        <begin position="582"/>
        <end position="595"/>
    </location>
</feature>
<dbReference type="SMART" id="SM00248">
    <property type="entry name" value="ANK"/>
    <property type="match status" value="6"/>
</dbReference>
<gene>
    <name evidence="5" type="ORF">TAPDE_004450</name>
</gene>
<dbReference type="OrthoDB" id="194358at2759"/>
<dbReference type="PANTHER" id="PTHR24171">
    <property type="entry name" value="ANKYRIN REPEAT DOMAIN-CONTAINING PROTEIN 39-RELATED"/>
    <property type="match status" value="1"/>
</dbReference>
<comment type="caution">
    <text evidence="5">The sequence shown here is derived from an EMBL/GenBank/DDBJ whole genome shotgun (WGS) entry which is preliminary data.</text>
</comment>
<feature type="repeat" description="ANK" evidence="3">
    <location>
        <begin position="308"/>
        <end position="341"/>
    </location>
</feature>
<dbReference type="VEuPathDB" id="FungiDB:TAPDE_004450"/>
<feature type="compositionally biased region" description="Polar residues" evidence="4">
    <location>
        <begin position="518"/>
        <end position="527"/>
    </location>
</feature>
<proteinExistence type="predicted"/>
<dbReference type="PROSITE" id="PS50088">
    <property type="entry name" value="ANK_REPEAT"/>
    <property type="match status" value="5"/>
</dbReference>
<keyword evidence="2 3" id="KW-0040">ANK repeat</keyword>
<dbReference type="SUPFAM" id="SSF48403">
    <property type="entry name" value="Ankyrin repeat"/>
    <property type="match status" value="2"/>
</dbReference>
<dbReference type="GO" id="GO:0004842">
    <property type="term" value="F:ubiquitin-protein transferase activity"/>
    <property type="evidence" value="ECO:0007669"/>
    <property type="project" value="TreeGrafter"/>
</dbReference>
<dbReference type="GO" id="GO:0085020">
    <property type="term" value="P:protein K6-linked ubiquitination"/>
    <property type="evidence" value="ECO:0007669"/>
    <property type="project" value="TreeGrafter"/>
</dbReference>
<feature type="repeat" description="ANK" evidence="3">
    <location>
        <begin position="275"/>
        <end position="307"/>
    </location>
</feature>
<protein>
    <submittedName>
        <fullName evidence="5">Uncharacterized protein</fullName>
    </submittedName>
</protein>
<evidence type="ECO:0000313" key="6">
    <source>
        <dbReference type="Proteomes" id="UP000013776"/>
    </source>
</evidence>
<feature type="compositionally biased region" description="Basic and acidic residues" evidence="4">
    <location>
        <begin position="367"/>
        <end position="378"/>
    </location>
</feature>
<feature type="repeat" description="ANK" evidence="3">
    <location>
        <begin position="95"/>
        <end position="127"/>
    </location>
</feature>
<organism evidence="5 6">
    <name type="scientific">Taphrina deformans (strain PYCC 5710 / ATCC 11124 / CBS 356.35 / IMI 108563 / JCM 9778 / NBRC 8474)</name>
    <name type="common">Peach leaf curl fungus</name>
    <name type="synonym">Lalaria deformans</name>
    <dbReference type="NCBI Taxonomy" id="1097556"/>
    <lineage>
        <taxon>Eukaryota</taxon>
        <taxon>Fungi</taxon>
        <taxon>Dikarya</taxon>
        <taxon>Ascomycota</taxon>
        <taxon>Taphrinomycotina</taxon>
        <taxon>Taphrinomycetes</taxon>
        <taxon>Taphrinales</taxon>
        <taxon>Taphrinaceae</taxon>
        <taxon>Taphrina</taxon>
    </lineage>
</organism>
<dbReference type="PROSITE" id="PS50297">
    <property type="entry name" value="ANK_REP_REGION"/>
    <property type="match status" value="4"/>
</dbReference>
<evidence type="ECO:0000256" key="1">
    <source>
        <dbReference type="ARBA" id="ARBA00022737"/>
    </source>
</evidence>
<dbReference type="PANTHER" id="PTHR24171:SF8">
    <property type="entry name" value="BRCA1-ASSOCIATED RING DOMAIN PROTEIN 1"/>
    <property type="match status" value="1"/>
</dbReference>
<dbReference type="InterPro" id="IPR002110">
    <property type="entry name" value="Ankyrin_rpt"/>
</dbReference>
<dbReference type="EMBL" id="CAHR02000199">
    <property type="protein sequence ID" value="CCG84076.1"/>
    <property type="molecule type" value="Genomic_DNA"/>
</dbReference>
<feature type="compositionally biased region" description="Polar residues" evidence="4">
    <location>
        <begin position="596"/>
        <end position="606"/>
    </location>
</feature>
<dbReference type="eggNOG" id="KOG4177">
    <property type="taxonomic scope" value="Eukaryota"/>
</dbReference>
<keyword evidence="6" id="KW-1185">Reference proteome</keyword>
<dbReference type="Proteomes" id="UP000013776">
    <property type="component" value="Unassembled WGS sequence"/>
</dbReference>
<dbReference type="STRING" id="1097556.R4XDX8"/>
<feature type="compositionally biased region" description="Polar residues" evidence="4">
    <location>
        <begin position="391"/>
        <end position="424"/>
    </location>
</feature>
<evidence type="ECO:0000256" key="3">
    <source>
        <dbReference type="PROSITE-ProRule" id="PRU00023"/>
    </source>
</evidence>
<accession>R4XDX8</accession>
<dbReference type="Pfam" id="PF12796">
    <property type="entry name" value="Ank_2"/>
    <property type="match status" value="2"/>
</dbReference>